<gene>
    <name evidence="1" type="ORF">ACFPO9_16730</name>
</gene>
<sequence length="120" mass="12799">MVKTAYPGTQLQPVQTLDFILENGLRAGAVFLPQPDSTGTLVQHVAIAFVHAGSPLEMPVPAQRRPQTILDAATLAFAFAQSESARVGSAISSVRLLGQEFLEESDVLQITNGKLKVDVV</sequence>
<dbReference type="RefSeq" id="WP_379772337.1">
    <property type="nucleotide sequence ID" value="NZ_JBHSMZ010000014.1"/>
</dbReference>
<proteinExistence type="predicted"/>
<dbReference type="EMBL" id="JBHSMZ010000014">
    <property type="protein sequence ID" value="MFC5550161.1"/>
    <property type="molecule type" value="Genomic_DNA"/>
</dbReference>
<dbReference type="Proteomes" id="UP001596086">
    <property type="component" value="Unassembled WGS sequence"/>
</dbReference>
<reference evidence="2" key="1">
    <citation type="journal article" date="2019" name="Int. J. Syst. Evol. Microbiol.">
        <title>The Global Catalogue of Microorganisms (GCM) 10K type strain sequencing project: providing services to taxonomists for standard genome sequencing and annotation.</title>
        <authorList>
            <consortium name="The Broad Institute Genomics Platform"/>
            <consortium name="The Broad Institute Genome Sequencing Center for Infectious Disease"/>
            <person name="Wu L."/>
            <person name="Ma J."/>
        </authorList>
    </citation>
    <scope>NUCLEOTIDE SEQUENCE [LARGE SCALE GENOMIC DNA]</scope>
    <source>
        <strain evidence="2">CGMCC 4.5798</strain>
    </source>
</reference>
<protein>
    <submittedName>
        <fullName evidence="1">Uncharacterized protein</fullName>
    </submittedName>
</protein>
<evidence type="ECO:0000313" key="2">
    <source>
        <dbReference type="Proteomes" id="UP001596086"/>
    </source>
</evidence>
<keyword evidence="2" id="KW-1185">Reference proteome</keyword>
<evidence type="ECO:0000313" key="1">
    <source>
        <dbReference type="EMBL" id="MFC5550161.1"/>
    </source>
</evidence>
<accession>A0ABW0S1J4</accession>
<organism evidence="1 2">
    <name type="scientific">Massilia aerilata</name>
    <dbReference type="NCBI Taxonomy" id="453817"/>
    <lineage>
        <taxon>Bacteria</taxon>
        <taxon>Pseudomonadati</taxon>
        <taxon>Pseudomonadota</taxon>
        <taxon>Betaproteobacteria</taxon>
        <taxon>Burkholderiales</taxon>
        <taxon>Oxalobacteraceae</taxon>
        <taxon>Telluria group</taxon>
        <taxon>Massilia</taxon>
    </lineage>
</organism>
<comment type="caution">
    <text evidence="1">The sequence shown here is derived from an EMBL/GenBank/DDBJ whole genome shotgun (WGS) entry which is preliminary data.</text>
</comment>
<name>A0ABW0S1J4_9BURK</name>